<accession>A0AAW4GFF7</accession>
<dbReference type="AlphaFoldDB" id="A0AAW4GFF7"/>
<reference evidence="1" key="2">
    <citation type="submission" date="2021-01" db="EMBL/GenBank/DDBJ databases">
        <authorList>
            <person name="Yu Y."/>
        </authorList>
    </citation>
    <scope>NUCLEOTIDE SEQUENCE</scope>
    <source>
        <strain evidence="1">As-5</strain>
        <strain evidence="2">As-6</strain>
    </source>
</reference>
<name>A0AAW4GFF7_9GAMM</name>
<dbReference type="RefSeq" id="WP_205405079.1">
    <property type="nucleotide sequence ID" value="NZ_JAFFTA010000004.1"/>
</dbReference>
<dbReference type="EMBL" id="JAFFTA010000004">
    <property type="protein sequence ID" value="MBM9912754.1"/>
    <property type="molecule type" value="Genomic_DNA"/>
</dbReference>
<comment type="caution">
    <text evidence="1">The sequence shown here is derived from an EMBL/GenBank/DDBJ whole genome shotgun (WGS) entry which is preliminary data.</text>
</comment>
<dbReference type="Proteomes" id="UP000784064">
    <property type="component" value="Unassembled WGS sequence"/>
</dbReference>
<sequence length="66" mass="7736">MKRRAFYERQAGAASPTEFAFQFVAWMQSRRTPATPSDLLDRYGMCRATAYRYLRKYQDAFGEAAR</sequence>
<evidence type="ECO:0000313" key="3">
    <source>
        <dbReference type="Proteomes" id="UP000749453"/>
    </source>
</evidence>
<organism evidence="1 4">
    <name type="scientific">Stenotrophomonas lactitubi</name>
    <dbReference type="NCBI Taxonomy" id="2045214"/>
    <lineage>
        <taxon>Bacteria</taxon>
        <taxon>Pseudomonadati</taxon>
        <taxon>Pseudomonadota</taxon>
        <taxon>Gammaproteobacteria</taxon>
        <taxon>Lysobacterales</taxon>
        <taxon>Lysobacteraceae</taxon>
        <taxon>Stenotrophomonas</taxon>
    </lineage>
</organism>
<dbReference type="Proteomes" id="UP000749453">
    <property type="component" value="Unassembled WGS sequence"/>
</dbReference>
<evidence type="ECO:0008006" key="5">
    <source>
        <dbReference type="Google" id="ProtNLM"/>
    </source>
</evidence>
<protein>
    <recommendedName>
        <fullName evidence="5">Helix-turn-helix domain-containing protein</fullName>
    </recommendedName>
</protein>
<reference evidence="3" key="1">
    <citation type="submission" date="2021-01" db="EMBL/GenBank/DDBJ databases">
        <title>Stenotrophomonas maltophilia.</title>
        <authorList>
            <person name="Yu Y."/>
        </authorList>
    </citation>
    <scope>NUCLEOTIDE SEQUENCE [LARGE SCALE GENOMIC DNA]</scope>
    <source>
        <strain evidence="3">As-6</strain>
    </source>
</reference>
<evidence type="ECO:0000313" key="2">
    <source>
        <dbReference type="EMBL" id="MBM9939800.1"/>
    </source>
</evidence>
<evidence type="ECO:0000313" key="4">
    <source>
        <dbReference type="Proteomes" id="UP000784064"/>
    </source>
</evidence>
<dbReference type="EMBL" id="JAFFTB010000029">
    <property type="protein sequence ID" value="MBM9939800.1"/>
    <property type="molecule type" value="Genomic_DNA"/>
</dbReference>
<proteinExistence type="predicted"/>
<gene>
    <name evidence="1" type="ORF">JJW18_04645</name>
    <name evidence="2" type="ORF">JJW19_16835</name>
</gene>
<keyword evidence="3" id="KW-1185">Reference proteome</keyword>
<evidence type="ECO:0000313" key="1">
    <source>
        <dbReference type="EMBL" id="MBM9912754.1"/>
    </source>
</evidence>